<keyword evidence="4" id="KW-1185">Reference proteome</keyword>
<evidence type="ECO:0000313" key="4">
    <source>
        <dbReference type="Proteomes" id="UP001329430"/>
    </source>
</evidence>
<gene>
    <name evidence="3" type="ORF">RI129_003368</name>
</gene>
<organism evidence="3 4">
    <name type="scientific">Pyrocoelia pectoralis</name>
    <dbReference type="NCBI Taxonomy" id="417401"/>
    <lineage>
        <taxon>Eukaryota</taxon>
        <taxon>Metazoa</taxon>
        <taxon>Ecdysozoa</taxon>
        <taxon>Arthropoda</taxon>
        <taxon>Hexapoda</taxon>
        <taxon>Insecta</taxon>
        <taxon>Pterygota</taxon>
        <taxon>Neoptera</taxon>
        <taxon>Endopterygota</taxon>
        <taxon>Coleoptera</taxon>
        <taxon>Polyphaga</taxon>
        <taxon>Elateriformia</taxon>
        <taxon>Elateroidea</taxon>
        <taxon>Lampyridae</taxon>
        <taxon>Lampyrinae</taxon>
        <taxon>Pyrocoelia</taxon>
    </lineage>
</organism>
<feature type="signal peptide" evidence="1">
    <location>
        <begin position="1"/>
        <end position="19"/>
    </location>
</feature>
<dbReference type="PANTHER" id="PTHR21113">
    <property type="entry name" value="AGAP001705-PA"/>
    <property type="match status" value="1"/>
</dbReference>
<comment type="caution">
    <text evidence="3">The sequence shown here is derived from an EMBL/GenBank/DDBJ whole genome shotgun (WGS) entry which is preliminary data.</text>
</comment>
<evidence type="ECO:0000256" key="1">
    <source>
        <dbReference type="SAM" id="SignalP"/>
    </source>
</evidence>
<feature type="domain" description="Chitin-binding type-4" evidence="2">
    <location>
        <begin position="20"/>
        <end position="205"/>
    </location>
</feature>
<evidence type="ECO:0000259" key="2">
    <source>
        <dbReference type="Pfam" id="PF03067"/>
    </source>
</evidence>
<evidence type="ECO:0000313" key="3">
    <source>
        <dbReference type="EMBL" id="KAK5648476.1"/>
    </source>
</evidence>
<dbReference type="Proteomes" id="UP001329430">
    <property type="component" value="Chromosome 2"/>
</dbReference>
<dbReference type="PANTHER" id="PTHR21113:SF14">
    <property type="entry name" value="LP24064P"/>
    <property type="match status" value="1"/>
</dbReference>
<dbReference type="Pfam" id="PF03067">
    <property type="entry name" value="LPMO_10"/>
    <property type="match status" value="1"/>
</dbReference>
<dbReference type="EMBL" id="JAVRBK010000002">
    <property type="protein sequence ID" value="KAK5648476.1"/>
    <property type="molecule type" value="Genomic_DNA"/>
</dbReference>
<keyword evidence="1" id="KW-0732">Signal</keyword>
<proteinExistence type="predicted"/>
<feature type="chain" id="PRO_5042944817" description="Chitin-binding type-4 domain-containing protein" evidence="1">
    <location>
        <begin position="20"/>
        <end position="208"/>
    </location>
</feature>
<protein>
    <recommendedName>
        <fullName evidence="2">Chitin-binding type-4 domain-containing protein</fullName>
    </recommendedName>
</protein>
<dbReference type="AlphaFoldDB" id="A0AAN7VNX0"/>
<accession>A0AAN7VNX0</accession>
<dbReference type="InterPro" id="IPR004302">
    <property type="entry name" value="Cellulose/chitin-bd_N"/>
</dbReference>
<name>A0AAN7VNX0_9COLE</name>
<reference evidence="3 4" key="1">
    <citation type="journal article" date="2024" name="Insects">
        <title>An Improved Chromosome-Level Genome Assembly of the Firefly Pyrocoelia pectoralis.</title>
        <authorList>
            <person name="Fu X."/>
            <person name="Meyer-Rochow V.B."/>
            <person name="Ballantyne L."/>
            <person name="Zhu X."/>
        </authorList>
    </citation>
    <scope>NUCLEOTIDE SEQUENCE [LARGE SCALE GENOMIC DNA]</scope>
    <source>
        <strain evidence="3">XCY_ONT2</strain>
    </source>
</reference>
<sequence>MIGIGTLIILGVLLQHVVGHGMMWNPPNRSSLWRFNTSFPINYEDNQNFCGGYATQWNIHGGKCGVCGDNYGDAIPRENENTGVYGLGYVVAQYPSGSVMNVTIKITANHKGTFSYSLCKLLDYTKAEEENCFQPLLFADGSETFQVNSDVFNITNLIQLPKDLVCDRCVLRWHYRTGNHWGQCEDGSGAVGCGPQETFRSCSDIAIY</sequence>